<evidence type="ECO:0000313" key="10">
    <source>
        <dbReference type="Proteomes" id="UP000549971"/>
    </source>
</evidence>
<comment type="caution">
    <text evidence="9">The sequence shown here is derived from an EMBL/GenBank/DDBJ whole genome shotgun (WGS) entry which is preliminary data.</text>
</comment>
<evidence type="ECO:0000256" key="2">
    <source>
        <dbReference type="ARBA" id="ARBA00022692"/>
    </source>
</evidence>
<gene>
    <name evidence="9" type="ORF">HDA39_003245</name>
</gene>
<evidence type="ECO:0000256" key="6">
    <source>
        <dbReference type="ARBA" id="ARBA00023163"/>
    </source>
</evidence>
<dbReference type="PANTHER" id="PTHR37461:SF1">
    <property type="entry name" value="ANTI-SIGMA-K FACTOR RSKA"/>
    <property type="match status" value="1"/>
</dbReference>
<keyword evidence="10" id="KW-1185">Reference proteome</keyword>
<dbReference type="Gene3D" id="1.10.10.1320">
    <property type="entry name" value="Anti-sigma factor, zinc-finger domain"/>
    <property type="match status" value="1"/>
</dbReference>
<dbReference type="GO" id="GO:0016020">
    <property type="term" value="C:membrane"/>
    <property type="evidence" value="ECO:0007669"/>
    <property type="project" value="UniProtKB-SubCell"/>
</dbReference>
<evidence type="ECO:0000256" key="5">
    <source>
        <dbReference type="ARBA" id="ARBA00023136"/>
    </source>
</evidence>
<dbReference type="RefSeq" id="WP_184796016.1">
    <property type="nucleotide sequence ID" value="NZ_JACHMY010000001.1"/>
</dbReference>
<evidence type="ECO:0000256" key="1">
    <source>
        <dbReference type="ARBA" id="ARBA00004167"/>
    </source>
</evidence>
<dbReference type="InterPro" id="IPR041916">
    <property type="entry name" value="Anti_sigma_zinc_sf"/>
</dbReference>
<dbReference type="PANTHER" id="PTHR37461">
    <property type="entry name" value="ANTI-SIGMA-K FACTOR RSKA"/>
    <property type="match status" value="1"/>
</dbReference>
<keyword evidence="5 7" id="KW-0472">Membrane</keyword>
<comment type="subcellular location">
    <subcellularLocation>
        <location evidence="1">Membrane</location>
        <topology evidence="1">Single-pass membrane protein</topology>
    </subcellularLocation>
</comment>
<name>A0A7W9J6H3_9ACTN</name>
<dbReference type="EMBL" id="JACHMY010000001">
    <property type="protein sequence ID" value="MBB5836511.1"/>
    <property type="molecule type" value="Genomic_DNA"/>
</dbReference>
<proteinExistence type="predicted"/>
<evidence type="ECO:0000256" key="4">
    <source>
        <dbReference type="ARBA" id="ARBA00023015"/>
    </source>
</evidence>
<feature type="domain" description="Putative zinc-finger" evidence="8">
    <location>
        <begin position="11"/>
        <end position="40"/>
    </location>
</feature>
<protein>
    <recommendedName>
        <fullName evidence="8">Putative zinc-finger domain-containing protein</fullName>
    </recommendedName>
</protein>
<evidence type="ECO:0000256" key="3">
    <source>
        <dbReference type="ARBA" id="ARBA00022989"/>
    </source>
</evidence>
<dbReference type="Pfam" id="PF13490">
    <property type="entry name" value="zf-HC2"/>
    <property type="match status" value="1"/>
</dbReference>
<dbReference type="AlphaFoldDB" id="A0A7W9J6H3"/>
<dbReference type="InterPro" id="IPR027383">
    <property type="entry name" value="Znf_put"/>
</dbReference>
<reference evidence="9 10" key="1">
    <citation type="submission" date="2020-08" db="EMBL/GenBank/DDBJ databases">
        <title>Sequencing the genomes of 1000 actinobacteria strains.</title>
        <authorList>
            <person name="Klenk H.-P."/>
        </authorList>
    </citation>
    <scope>NUCLEOTIDE SEQUENCE [LARGE SCALE GENOMIC DNA]</scope>
    <source>
        <strain evidence="9 10">DSM 28967</strain>
    </source>
</reference>
<dbReference type="GO" id="GO:0006417">
    <property type="term" value="P:regulation of translation"/>
    <property type="evidence" value="ECO:0007669"/>
    <property type="project" value="TreeGrafter"/>
</dbReference>
<sequence>MSTNDGGHDRSQLGAYALGALESDEAREVEQHLAGCAECRAELAEFEEMKEFLGEVPPEAFLDGPPVDGDLLLQRTLRAARETAPASVETAAVPVERAAASGVRRSRSRRPWLLAAAAVVVVAGALGGGVAIGRQSVDQVVAEGTPAGSKQVSATDAATGTTMATTVEPRTGWSWIVVNLTGLKAGAECEMLVTDKSGRTWTAGSWIVSDKAAREGSEFSGGVLVPLDQVRSVEIRTVQGEHVVTTQV</sequence>
<keyword evidence="6" id="KW-0804">Transcription</keyword>
<evidence type="ECO:0000256" key="7">
    <source>
        <dbReference type="SAM" id="Phobius"/>
    </source>
</evidence>
<keyword evidence="3 7" id="KW-1133">Transmembrane helix</keyword>
<dbReference type="InterPro" id="IPR051474">
    <property type="entry name" value="Anti-sigma-K/W_factor"/>
</dbReference>
<dbReference type="GO" id="GO:0016989">
    <property type="term" value="F:sigma factor antagonist activity"/>
    <property type="evidence" value="ECO:0007669"/>
    <property type="project" value="TreeGrafter"/>
</dbReference>
<organism evidence="9 10">
    <name type="scientific">Kribbella italica</name>
    <dbReference type="NCBI Taxonomy" id="1540520"/>
    <lineage>
        <taxon>Bacteria</taxon>
        <taxon>Bacillati</taxon>
        <taxon>Actinomycetota</taxon>
        <taxon>Actinomycetes</taxon>
        <taxon>Propionibacteriales</taxon>
        <taxon>Kribbellaceae</taxon>
        <taxon>Kribbella</taxon>
    </lineage>
</organism>
<dbReference type="Proteomes" id="UP000549971">
    <property type="component" value="Unassembled WGS sequence"/>
</dbReference>
<feature type="transmembrane region" description="Helical" evidence="7">
    <location>
        <begin position="112"/>
        <end position="132"/>
    </location>
</feature>
<keyword evidence="4" id="KW-0805">Transcription regulation</keyword>
<accession>A0A7W9J6H3</accession>
<keyword evidence="2 7" id="KW-0812">Transmembrane</keyword>
<evidence type="ECO:0000313" key="9">
    <source>
        <dbReference type="EMBL" id="MBB5836511.1"/>
    </source>
</evidence>
<evidence type="ECO:0000259" key="8">
    <source>
        <dbReference type="Pfam" id="PF13490"/>
    </source>
</evidence>